<reference evidence="1 2" key="1">
    <citation type="submission" date="2015-03" db="EMBL/GenBank/DDBJ databases">
        <title>Draft genome sequence of Luteibacter yeojuensis strain SU11.</title>
        <authorList>
            <person name="Sulaiman J."/>
            <person name="Priya K."/>
            <person name="Chan K.-G."/>
        </authorList>
    </citation>
    <scope>NUCLEOTIDE SEQUENCE [LARGE SCALE GENOMIC DNA]</scope>
    <source>
        <strain evidence="1 2">SU11</strain>
    </source>
</reference>
<proteinExistence type="predicted"/>
<accession>A0A0F3KGZ8</accession>
<sequence>MPRRSPPADRIQHADIREYLTRRTKDYSARGKIRNNKGALVRATAFLSPRAQRTPSRIMFADGLTFDGVTAASLADMPREELVGYIPNFQNIRAGEEVRLFCTHDAVDTVVEVSRFVVTKEALVLVVRFPRSVLEAFGMSGYIDFRYELRNAVEEFTIVSPSSTLYVNLHATARYLPPPLVQGLVDGVVVPGSFSDGLVVDIPATEPASKGGNEIRVRIGEACFEPVILGKLEASLDPMMRFILAREDILRMASFHASQLFTVEASYSVEQYGALSVSTPTLVVFDLRTPPAND</sequence>
<dbReference type="Proteomes" id="UP000033651">
    <property type="component" value="Unassembled WGS sequence"/>
</dbReference>
<dbReference type="RefSeq" id="WP_045830433.1">
    <property type="nucleotide sequence ID" value="NZ_JZRB01000032.1"/>
</dbReference>
<organism evidence="1 2">
    <name type="scientific">Luteibacter yeojuensis</name>
    <dbReference type="NCBI Taxonomy" id="345309"/>
    <lineage>
        <taxon>Bacteria</taxon>
        <taxon>Pseudomonadati</taxon>
        <taxon>Pseudomonadota</taxon>
        <taxon>Gammaproteobacteria</taxon>
        <taxon>Lysobacterales</taxon>
        <taxon>Rhodanobacteraceae</taxon>
        <taxon>Luteibacter</taxon>
    </lineage>
</organism>
<dbReference type="PATRIC" id="fig|345309.4.peg.2616"/>
<dbReference type="OrthoDB" id="9837621at2"/>
<dbReference type="AlphaFoldDB" id="A0A0F3KGZ8"/>
<evidence type="ECO:0000313" key="2">
    <source>
        <dbReference type="Proteomes" id="UP000033651"/>
    </source>
</evidence>
<comment type="caution">
    <text evidence="1">The sequence shown here is derived from an EMBL/GenBank/DDBJ whole genome shotgun (WGS) entry which is preliminary data.</text>
</comment>
<name>A0A0F3KGZ8_9GAMM</name>
<protein>
    <submittedName>
        <fullName evidence="1">Uncharacterized protein</fullName>
    </submittedName>
</protein>
<evidence type="ECO:0000313" key="1">
    <source>
        <dbReference type="EMBL" id="KJV30426.1"/>
    </source>
</evidence>
<gene>
    <name evidence="1" type="ORF">VI08_15060</name>
</gene>
<keyword evidence="2" id="KW-1185">Reference proteome</keyword>
<dbReference type="EMBL" id="JZRB01000032">
    <property type="protein sequence ID" value="KJV30426.1"/>
    <property type="molecule type" value="Genomic_DNA"/>
</dbReference>